<name>A0A078AY38_STYLE</name>
<dbReference type="InterPro" id="IPR003864">
    <property type="entry name" value="CSC1/OSCA1-like_7TM"/>
</dbReference>
<keyword evidence="4 9" id="KW-0812">Transmembrane</keyword>
<evidence type="ECO:0000313" key="14">
    <source>
        <dbReference type="Proteomes" id="UP000039865"/>
    </source>
</evidence>
<accession>A0A078AY38</accession>
<dbReference type="Pfam" id="PF13967">
    <property type="entry name" value="RSN1_TM"/>
    <property type="match status" value="1"/>
</dbReference>
<feature type="transmembrane region" description="Helical" evidence="9">
    <location>
        <begin position="300"/>
        <end position="322"/>
    </location>
</feature>
<proteinExistence type="inferred from homology"/>
<keyword evidence="5 9" id="KW-1133">Transmembrane helix</keyword>
<evidence type="ECO:0000256" key="9">
    <source>
        <dbReference type="SAM" id="Phobius"/>
    </source>
</evidence>
<feature type="compositionally biased region" description="Basic and acidic residues" evidence="8">
    <location>
        <begin position="94"/>
        <end position="108"/>
    </location>
</feature>
<evidence type="ECO:0000256" key="8">
    <source>
        <dbReference type="SAM" id="MobiDB-lite"/>
    </source>
</evidence>
<comment type="subcellular location">
    <subcellularLocation>
        <location evidence="1">Membrane</location>
        <topology evidence="1">Multi-pass membrane protein</topology>
    </subcellularLocation>
</comment>
<dbReference type="Proteomes" id="UP000039865">
    <property type="component" value="Unassembled WGS sequence"/>
</dbReference>
<protein>
    <submittedName>
        <fullName evidence="13">Integral membrane protein</fullName>
    </submittedName>
</protein>
<keyword evidence="14" id="KW-1185">Reference proteome</keyword>
<evidence type="ECO:0000256" key="7">
    <source>
        <dbReference type="SAM" id="Coils"/>
    </source>
</evidence>
<gene>
    <name evidence="13" type="primary">Contig3358.g3595</name>
    <name evidence="13" type="ORF">STYLEM_14794</name>
</gene>
<evidence type="ECO:0000313" key="13">
    <source>
        <dbReference type="EMBL" id="CDW85708.1"/>
    </source>
</evidence>
<keyword evidence="7" id="KW-0175">Coiled coil</keyword>
<feature type="transmembrane region" description="Helical" evidence="9">
    <location>
        <begin position="836"/>
        <end position="857"/>
    </location>
</feature>
<evidence type="ECO:0000259" key="11">
    <source>
        <dbReference type="Pfam" id="PF13967"/>
    </source>
</evidence>
<dbReference type="OrthoDB" id="365492at2759"/>
<dbReference type="InterPro" id="IPR027815">
    <property type="entry name" value="CSC1/OSCA1-like_cyt"/>
</dbReference>
<comment type="similarity">
    <text evidence="2">Belongs to the CSC1 (TC 1.A.17) family.</text>
</comment>
<evidence type="ECO:0000256" key="5">
    <source>
        <dbReference type="ARBA" id="ARBA00022989"/>
    </source>
</evidence>
<dbReference type="AlphaFoldDB" id="A0A078AY38"/>
<feature type="domain" description="CSC1/OSCA1-like N-terminal transmembrane" evidence="11">
    <location>
        <begin position="190"/>
        <end position="320"/>
    </location>
</feature>
<feature type="transmembrane region" description="Helical" evidence="9">
    <location>
        <begin position="6"/>
        <end position="26"/>
    </location>
</feature>
<dbReference type="GO" id="GO:0005227">
    <property type="term" value="F:calcium-activated cation channel activity"/>
    <property type="evidence" value="ECO:0007669"/>
    <property type="project" value="InterPro"/>
</dbReference>
<feature type="domain" description="CSC1/OSCA1-like 7TM region" evidence="10">
    <location>
        <begin position="559"/>
        <end position="829"/>
    </location>
</feature>
<dbReference type="Pfam" id="PF14703">
    <property type="entry name" value="PHM7_cyt"/>
    <property type="match status" value="1"/>
</dbReference>
<dbReference type="InterPro" id="IPR032880">
    <property type="entry name" value="CSC1/OSCA1-like_N"/>
</dbReference>
<organism evidence="13 14">
    <name type="scientific">Stylonychia lemnae</name>
    <name type="common">Ciliate</name>
    <dbReference type="NCBI Taxonomy" id="5949"/>
    <lineage>
        <taxon>Eukaryota</taxon>
        <taxon>Sar</taxon>
        <taxon>Alveolata</taxon>
        <taxon>Ciliophora</taxon>
        <taxon>Intramacronucleata</taxon>
        <taxon>Spirotrichea</taxon>
        <taxon>Stichotrichia</taxon>
        <taxon>Sporadotrichida</taxon>
        <taxon>Oxytrichidae</taxon>
        <taxon>Stylonychinae</taxon>
        <taxon>Stylonychia</taxon>
    </lineage>
</organism>
<feature type="transmembrane region" description="Helical" evidence="9">
    <location>
        <begin position="247"/>
        <end position="264"/>
    </location>
</feature>
<feature type="transmembrane region" description="Helical" evidence="9">
    <location>
        <begin position="648"/>
        <end position="673"/>
    </location>
</feature>
<dbReference type="InterPro" id="IPR045122">
    <property type="entry name" value="Csc1-like"/>
</dbReference>
<dbReference type="EMBL" id="CCKQ01013983">
    <property type="protein sequence ID" value="CDW85708.1"/>
    <property type="molecule type" value="Genomic_DNA"/>
</dbReference>
<dbReference type="InParanoid" id="A0A078AY38"/>
<feature type="coiled-coil region" evidence="7">
    <location>
        <begin position="856"/>
        <end position="883"/>
    </location>
</feature>
<evidence type="ECO:0000259" key="12">
    <source>
        <dbReference type="Pfam" id="PF14703"/>
    </source>
</evidence>
<feature type="region of interest" description="Disordered" evidence="8">
    <location>
        <begin position="89"/>
        <end position="117"/>
    </location>
</feature>
<feature type="transmembrane region" description="Helical" evidence="9">
    <location>
        <begin position="810"/>
        <end position="830"/>
    </location>
</feature>
<feature type="transmembrane region" description="Helical" evidence="9">
    <location>
        <begin position="559"/>
        <end position="579"/>
    </location>
</feature>
<evidence type="ECO:0000256" key="2">
    <source>
        <dbReference type="ARBA" id="ARBA00007779"/>
    </source>
</evidence>
<dbReference type="GO" id="GO:0005886">
    <property type="term" value="C:plasma membrane"/>
    <property type="evidence" value="ECO:0007669"/>
    <property type="project" value="TreeGrafter"/>
</dbReference>
<feature type="transmembrane region" description="Helical" evidence="9">
    <location>
        <begin position="599"/>
        <end position="627"/>
    </location>
</feature>
<feature type="transmembrane region" description="Helical" evidence="9">
    <location>
        <begin position="757"/>
        <end position="783"/>
    </location>
</feature>
<evidence type="ECO:0000256" key="1">
    <source>
        <dbReference type="ARBA" id="ARBA00004141"/>
    </source>
</evidence>
<dbReference type="Pfam" id="PF02714">
    <property type="entry name" value="RSN1_7TM"/>
    <property type="match status" value="1"/>
</dbReference>
<keyword evidence="6 9" id="KW-0472">Membrane</keyword>
<keyword evidence="3" id="KW-0813">Transport</keyword>
<sequence>MTLGVLTTLLIDFVGLSGILLGFVIIRRYRGDKQTVSAQGVLSQDMNELLFEESLDSHRIDEKLDYDSELVRKKTLDLQWAVSEEETIFEDDSTEKNDLKRSKTEPEKQQIQATANAPLIQQQTSILDENEEQDQKKQKLEYIEVGEQIPTDEGEQFDIDKFVPKDPEEDEKEIRKKNVKESLMRKFSIIKNTFRGKSYKKGQNKKKPTGILDWFSILRNINDEDLKVISGTDGALYLIFQRFAGKFFAIISIINFMIFIPVYATGKPDKLSDVQDEQQRTIAISLLTVLNITGNEKKQQAVYCIMTICYTVAAYVFMFFYWKMSMEWRYKKHSHRDKFLDQDIALHSVMITNLPTDVNQITIQKRIRVVFERIFPDQKVISAKAVGKLDELYNMALRLRDLKRYYRYYKFQNKKLSEKFQKEQSQKNVVQDLSNLEELKPPRKMLKKRIGCCKGYLKYDAEGHYKAKIKKKLGQIHLEKERKMKINGGFGFVTFISNLQVKKCLHKNYFQTMIMENLTKEERLETQALQWRIKQSPAQSDIIWENMYKDDGITTVKSWFLVIMLFLSCVVFITPISVIDNIKPIIDAITENLGEGNFFAVMISTYLSPLILLIFNFGIIPLLIDFIAYLEEHKTKSRKQLGIMRKNFFFQLFNTVVLQLTAQTTILACLEAYSDKSWEDLPKELGVKLVNNNFFFLRYTIQLCFISNGVQLLDIPHHLIKMIKYFFHQRAQKKEENPKAYVDDFAFDLGYHQSYSIVIFCMALIFTGTMPLISVFAMLFFALKYFIDKYNLTFVYNKEFEGGGVIKKQVLPFMLFSIYFFQVLNMGYFAQQFGDGYFKGGMVFITLQSLVLIFLNVHYNTKKKRARDQLSQLEERVNCVNLEDVEQNIHNSKLGDEQILETDRRGTIMKFVDGNIMKGTERRLTMNGHEEMSQENIKKLQEAYKHPFDKIPKNYFQEFNHKSINK</sequence>
<feature type="domain" description="CSC1/OSCA1-like cytosolic" evidence="12">
    <location>
        <begin position="348"/>
        <end position="546"/>
    </location>
</feature>
<evidence type="ECO:0000256" key="6">
    <source>
        <dbReference type="ARBA" id="ARBA00023136"/>
    </source>
</evidence>
<evidence type="ECO:0000256" key="4">
    <source>
        <dbReference type="ARBA" id="ARBA00022692"/>
    </source>
</evidence>
<evidence type="ECO:0000256" key="3">
    <source>
        <dbReference type="ARBA" id="ARBA00022448"/>
    </source>
</evidence>
<dbReference type="PANTHER" id="PTHR13018:SF5">
    <property type="entry name" value="RE44586P"/>
    <property type="match status" value="1"/>
</dbReference>
<dbReference type="PANTHER" id="PTHR13018">
    <property type="entry name" value="PROBABLE MEMBRANE PROTEIN DUF221-RELATED"/>
    <property type="match status" value="1"/>
</dbReference>
<reference evidence="13 14" key="1">
    <citation type="submission" date="2014-06" db="EMBL/GenBank/DDBJ databases">
        <authorList>
            <person name="Swart Estienne"/>
        </authorList>
    </citation>
    <scope>NUCLEOTIDE SEQUENCE [LARGE SCALE GENOMIC DNA]</scope>
    <source>
        <strain evidence="13 14">130c</strain>
    </source>
</reference>
<evidence type="ECO:0000259" key="10">
    <source>
        <dbReference type="Pfam" id="PF02714"/>
    </source>
</evidence>